<dbReference type="EMBL" id="CP047423">
    <property type="protein sequence ID" value="QPD05534.1"/>
    <property type="molecule type" value="Genomic_DNA"/>
</dbReference>
<dbReference type="AlphaFoldDB" id="A0A7S8J112"/>
<dbReference type="PANTHER" id="PTHR46268:SF6">
    <property type="entry name" value="UNIVERSAL STRESS PROTEIN UP12"/>
    <property type="match status" value="1"/>
</dbReference>
<evidence type="ECO:0000313" key="4">
    <source>
        <dbReference type="Proteomes" id="UP000593737"/>
    </source>
</evidence>
<sequence length="292" mass="31985">MKTIIAATDFSDEARHAVERAAIVAKEQRAHLRLLHVISSSALNDLRKLFQTSTGAEAKLIDDARRMLNEAAADISVKTGLIVSTDVKTGQAQTEILAVTKSADLLVLGAHGGNSLHDLVLGTTAERLLSKCVRPILVTKCPPTTQYQRVIVPVDFSSYSAPALTMASRMAPNARIAILHAFRVPFEGRLRIVGASENDIDRYCEEEQQAAEKMICELIRESHIDSDRVSYVVERGDPSPVILAKAEALWSDLIVMGKHGQSWFEDLFLGSVTHHVLARSKCDTLVIHSSPQ</sequence>
<dbReference type="InterPro" id="IPR014729">
    <property type="entry name" value="Rossmann-like_a/b/a_fold"/>
</dbReference>
<proteinExistence type="inferred from homology"/>
<accession>A0A7S8J112</accession>
<comment type="similarity">
    <text evidence="1">Belongs to the universal stress protein A family.</text>
</comment>
<organism evidence="3 4">
    <name type="scientific">Candidatus Nitrospira kreftii</name>
    <dbReference type="NCBI Taxonomy" id="2652173"/>
    <lineage>
        <taxon>Bacteria</taxon>
        <taxon>Pseudomonadati</taxon>
        <taxon>Nitrospirota</taxon>
        <taxon>Nitrospiria</taxon>
        <taxon>Nitrospirales</taxon>
        <taxon>Nitrospiraceae</taxon>
        <taxon>Nitrospira</taxon>
    </lineage>
</organism>
<dbReference type="PRINTS" id="PR01438">
    <property type="entry name" value="UNVRSLSTRESS"/>
</dbReference>
<dbReference type="CDD" id="cd00293">
    <property type="entry name" value="USP-like"/>
    <property type="match status" value="2"/>
</dbReference>
<dbReference type="PANTHER" id="PTHR46268">
    <property type="entry name" value="STRESS RESPONSE PROTEIN NHAX"/>
    <property type="match status" value="1"/>
</dbReference>
<dbReference type="Proteomes" id="UP000593737">
    <property type="component" value="Chromosome"/>
</dbReference>
<feature type="domain" description="UspA" evidence="2">
    <location>
        <begin position="147"/>
        <end position="288"/>
    </location>
</feature>
<gene>
    <name evidence="3" type="ORF">Nkreftii_003308</name>
</gene>
<evidence type="ECO:0000313" key="3">
    <source>
        <dbReference type="EMBL" id="QPD05534.1"/>
    </source>
</evidence>
<name>A0A7S8J112_9BACT</name>
<feature type="domain" description="UspA" evidence="2">
    <location>
        <begin position="1"/>
        <end position="140"/>
    </location>
</feature>
<dbReference type="InterPro" id="IPR006015">
    <property type="entry name" value="Universal_stress_UspA"/>
</dbReference>
<dbReference type="InterPro" id="IPR006016">
    <property type="entry name" value="UspA"/>
</dbReference>
<evidence type="ECO:0000256" key="1">
    <source>
        <dbReference type="ARBA" id="ARBA00008791"/>
    </source>
</evidence>
<protein>
    <submittedName>
        <fullName evidence="3">Universal stress protein</fullName>
    </submittedName>
</protein>
<dbReference type="KEGG" id="nkf:Nkreftii_003308"/>
<evidence type="ECO:0000259" key="2">
    <source>
        <dbReference type="Pfam" id="PF00582"/>
    </source>
</evidence>
<dbReference type="SUPFAM" id="SSF52402">
    <property type="entry name" value="Adenine nucleotide alpha hydrolases-like"/>
    <property type="match status" value="2"/>
</dbReference>
<reference evidence="3 4" key="1">
    <citation type="journal article" date="2020" name="ISME J.">
        <title>Enrichment and physiological characterization of a novel comammox Nitrospira indicates ammonium inhibition of complete nitrification.</title>
        <authorList>
            <person name="Sakoula D."/>
            <person name="Koch H."/>
            <person name="Frank J."/>
            <person name="Jetten M.S.M."/>
            <person name="van Kessel M.A.H.J."/>
            <person name="Lucker S."/>
        </authorList>
    </citation>
    <scope>NUCLEOTIDE SEQUENCE [LARGE SCALE GENOMIC DNA]</scope>
    <source>
        <strain evidence="3">Comreactor17</strain>
    </source>
</reference>
<dbReference type="Pfam" id="PF00582">
    <property type="entry name" value="Usp"/>
    <property type="match status" value="2"/>
</dbReference>
<dbReference type="Gene3D" id="3.40.50.620">
    <property type="entry name" value="HUPs"/>
    <property type="match status" value="2"/>
</dbReference>